<comment type="caution">
    <text evidence="1">The sequence shown here is derived from an EMBL/GenBank/DDBJ whole genome shotgun (WGS) entry which is preliminary data.</text>
</comment>
<name>A0AC60PZ45_IXOPE</name>
<evidence type="ECO:0000313" key="2">
    <source>
        <dbReference type="Proteomes" id="UP000805193"/>
    </source>
</evidence>
<protein>
    <submittedName>
        <fullName evidence="1">Uncharacterized protein</fullName>
    </submittedName>
</protein>
<sequence>MRVLVSRRNGTPHAPYVRARWDSAPVCPPAPDLSLEDYDPAPDEELICVVCHSVLQEPVECRCRHVFCRRCIHEWLHKNSSCPVCRKRVLASSLVPALPLVQNMVSRLKVKCRSPGCGARVAVENYVAHMNACEFGEAPCPHEACEHRCPRRDLEDHVKTCPRREVACELGCDSVLSADQLTAHSCVEELKRKLQETVAERDGWRRKADEAGQALGSLRDTLHRLGVVVEGLTSNLGDLGSRLRSAEAMATATGATRQPARRPAPNVGGDGHQLGVLFGSRTARLLEEIESDSDNSWSPRSNGSRGSFPDDDDLYLDIMN</sequence>
<organism evidence="1 2">
    <name type="scientific">Ixodes persulcatus</name>
    <name type="common">Taiga tick</name>
    <dbReference type="NCBI Taxonomy" id="34615"/>
    <lineage>
        <taxon>Eukaryota</taxon>
        <taxon>Metazoa</taxon>
        <taxon>Ecdysozoa</taxon>
        <taxon>Arthropoda</taxon>
        <taxon>Chelicerata</taxon>
        <taxon>Arachnida</taxon>
        <taxon>Acari</taxon>
        <taxon>Parasitiformes</taxon>
        <taxon>Ixodida</taxon>
        <taxon>Ixodoidea</taxon>
        <taxon>Ixodidae</taxon>
        <taxon>Ixodinae</taxon>
        <taxon>Ixodes</taxon>
    </lineage>
</organism>
<keyword evidence="2" id="KW-1185">Reference proteome</keyword>
<gene>
    <name evidence="1" type="ORF">HPB47_027154</name>
</gene>
<proteinExistence type="predicted"/>
<evidence type="ECO:0000313" key="1">
    <source>
        <dbReference type="EMBL" id="KAG0425694.1"/>
    </source>
</evidence>
<dbReference type="Proteomes" id="UP000805193">
    <property type="component" value="Unassembled WGS sequence"/>
</dbReference>
<accession>A0AC60PZ45</accession>
<reference evidence="1 2" key="1">
    <citation type="journal article" date="2020" name="Cell">
        <title>Large-Scale Comparative Analyses of Tick Genomes Elucidate Their Genetic Diversity and Vector Capacities.</title>
        <authorList>
            <consortium name="Tick Genome and Microbiome Consortium (TIGMIC)"/>
            <person name="Jia N."/>
            <person name="Wang J."/>
            <person name="Shi W."/>
            <person name="Du L."/>
            <person name="Sun Y."/>
            <person name="Zhan W."/>
            <person name="Jiang J.F."/>
            <person name="Wang Q."/>
            <person name="Zhang B."/>
            <person name="Ji P."/>
            <person name="Bell-Sakyi L."/>
            <person name="Cui X.M."/>
            <person name="Yuan T.T."/>
            <person name="Jiang B.G."/>
            <person name="Yang W.F."/>
            <person name="Lam T.T."/>
            <person name="Chang Q.C."/>
            <person name="Ding S.J."/>
            <person name="Wang X.J."/>
            <person name="Zhu J.G."/>
            <person name="Ruan X.D."/>
            <person name="Zhao L."/>
            <person name="Wei J.T."/>
            <person name="Ye R.Z."/>
            <person name="Que T.C."/>
            <person name="Du C.H."/>
            <person name="Zhou Y.H."/>
            <person name="Cheng J.X."/>
            <person name="Dai P.F."/>
            <person name="Guo W.B."/>
            <person name="Han X.H."/>
            <person name="Huang E.J."/>
            <person name="Li L.F."/>
            <person name="Wei W."/>
            <person name="Gao Y.C."/>
            <person name="Liu J.Z."/>
            <person name="Shao H.Z."/>
            <person name="Wang X."/>
            <person name="Wang C.C."/>
            <person name="Yang T.C."/>
            <person name="Huo Q.B."/>
            <person name="Li W."/>
            <person name="Chen H.Y."/>
            <person name="Chen S.E."/>
            <person name="Zhou L.G."/>
            <person name="Ni X.B."/>
            <person name="Tian J.H."/>
            <person name="Sheng Y."/>
            <person name="Liu T."/>
            <person name="Pan Y.S."/>
            <person name="Xia L.Y."/>
            <person name="Li J."/>
            <person name="Zhao F."/>
            <person name="Cao W.C."/>
        </authorList>
    </citation>
    <scope>NUCLEOTIDE SEQUENCE [LARGE SCALE GENOMIC DNA]</scope>
    <source>
        <strain evidence="1">Iper-2018</strain>
    </source>
</reference>
<dbReference type="EMBL" id="JABSTQ010009808">
    <property type="protein sequence ID" value="KAG0425694.1"/>
    <property type="molecule type" value="Genomic_DNA"/>
</dbReference>